<keyword evidence="7 8" id="KW-0539">Nucleus</keyword>
<evidence type="ECO:0000256" key="9">
    <source>
        <dbReference type="SAM" id="MobiDB-lite"/>
    </source>
</evidence>
<dbReference type="GO" id="GO:0030628">
    <property type="term" value="F:pre-mRNA 3'-splice site binding"/>
    <property type="evidence" value="ECO:0007669"/>
    <property type="project" value="UniProtKB-UniRule"/>
</dbReference>
<dbReference type="FunCoup" id="A0A7M7NT01">
    <property type="interactions" value="2252"/>
</dbReference>
<dbReference type="Pfam" id="PF11708">
    <property type="entry name" value="Slu7"/>
    <property type="match status" value="1"/>
</dbReference>
<evidence type="ECO:0000256" key="8">
    <source>
        <dbReference type="RuleBase" id="RU367071"/>
    </source>
</evidence>
<feature type="compositionally biased region" description="Basic and acidic residues" evidence="9">
    <location>
        <begin position="477"/>
        <end position="490"/>
    </location>
</feature>
<feature type="compositionally biased region" description="Basic residues" evidence="9">
    <location>
        <begin position="514"/>
        <end position="523"/>
    </location>
</feature>
<reference evidence="12" key="1">
    <citation type="submission" date="2015-02" db="EMBL/GenBank/DDBJ databases">
        <title>Genome sequencing for Strongylocentrotus purpuratus.</title>
        <authorList>
            <person name="Murali S."/>
            <person name="Liu Y."/>
            <person name="Vee V."/>
            <person name="English A."/>
            <person name="Wang M."/>
            <person name="Skinner E."/>
            <person name="Han Y."/>
            <person name="Muzny D.M."/>
            <person name="Worley K.C."/>
            <person name="Gibbs R.A."/>
        </authorList>
    </citation>
    <scope>NUCLEOTIDE SEQUENCE</scope>
</reference>
<dbReference type="PANTHER" id="PTHR12942:SF2">
    <property type="entry name" value="PRE-MRNA-SPLICING FACTOR SLU7"/>
    <property type="match status" value="1"/>
</dbReference>
<feature type="region of interest" description="Disordered" evidence="9">
    <location>
        <begin position="1"/>
        <end position="58"/>
    </location>
</feature>
<dbReference type="EnsemblMetazoa" id="XM_030985408">
    <property type="protein sequence ID" value="XP_030841268"/>
    <property type="gene ID" value="LOC115918625"/>
</dbReference>
<evidence type="ECO:0000259" key="10">
    <source>
        <dbReference type="Pfam" id="PF11708"/>
    </source>
</evidence>
<protein>
    <recommendedName>
        <fullName evidence="3 8">Pre-mRNA-splicing factor SLU7</fullName>
    </recommendedName>
</protein>
<feature type="region of interest" description="Disordered" evidence="9">
    <location>
        <begin position="443"/>
        <end position="597"/>
    </location>
</feature>
<feature type="region of interest" description="Disordered" evidence="9">
    <location>
        <begin position="204"/>
        <end position="229"/>
    </location>
</feature>
<dbReference type="PANTHER" id="PTHR12942">
    <property type="entry name" value="STEP II SPLICING FACTOR SLU7"/>
    <property type="match status" value="1"/>
</dbReference>
<reference evidence="11" key="2">
    <citation type="submission" date="2021-01" db="UniProtKB">
        <authorList>
            <consortium name="EnsemblMetazoa"/>
        </authorList>
    </citation>
    <scope>IDENTIFICATION</scope>
</reference>
<feature type="compositionally biased region" description="Polar residues" evidence="9">
    <location>
        <begin position="1"/>
        <end position="25"/>
    </location>
</feature>
<feature type="compositionally biased region" description="Polar residues" evidence="9">
    <location>
        <begin position="584"/>
        <end position="594"/>
    </location>
</feature>
<feature type="compositionally biased region" description="Basic and acidic residues" evidence="9">
    <location>
        <begin position="266"/>
        <end position="276"/>
    </location>
</feature>
<dbReference type="GO" id="GO:0005681">
    <property type="term" value="C:spliceosomal complex"/>
    <property type="evidence" value="ECO:0000318"/>
    <property type="project" value="GO_Central"/>
</dbReference>
<evidence type="ECO:0000256" key="4">
    <source>
        <dbReference type="ARBA" id="ARBA00022664"/>
    </source>
</evidence>
<evidence type="ECO:0000256" key="1">
    <source>
        <dbReference type="ARBA" id="ARBA00004123"/>
    </source>
</evidence>
<evidence type="ECO:0000256" key="3">
    <source>
        <dbReference type="ARBA" id="ARBA00021377"/>
    </source>
</evidence>
<dbReference type="InterPro" id="IPR039974">
    <property type="entry name" value="Splicing_factor_SLU7"/>
</dbReference>
<name>A0A7M7NT01_STRPU</name>
<organism evidence="11 12">
    <name type="scientific">Strongylocentrotus purpuratus</name>
    <name type="common">Purple sea urchin</name>
    <dbReference type="NCBI Taxonomy" id="7668"/>
    <lineage>
        <taxon>Eukaryota</taxon>
        <taxon>Metazoa</taxon>
        <taxon>Echinodermata</taxon>
        <taxon>Eleutherozoa</taxon>
        <taxon>Echinozoa</taxon>
        <taxon>Echinoidea</taxon>
        <taxon>Euechinoidea</taxon>
        <taxon>Echinacea</taxon>
        <taxon>Camarodonta</taxon>
        <taxon>Echinidea</taxon>
        <taxon>Strongylocentrotidae</taxon>
        <taxon>Strongylocentrotus</taxon>
    </lineage>
</organism>
<dbReference type="GO" id="GO:0008380">
    <property type="term" value="P:RNA splicing"/>
    <property type="evidence" value="ECO:0000318"/>
    <property type="project" value="GO_Central"/>
</dbReference>
<feature type="compositionally biased region" description="Basic and acidic residues" evidence="9">
    <location>
        <begin position="26"/>
        <end position="43"/>
    </location>
</feature>
<dbReference type="EnsemblMetazoa" id="XM_030985407">
    <property type="protein sequence ID" value="XP_030841267"/>
    <property type="gene ID" value="LOC115918625"/>
</dbReference>
<dbReference type="InParanoid" id="A0A7M7NT01"/>
<proteinExistence type="inferred from homology"/>
<evidence type="ECO:0000256" key="6">
    <source>
        <dbReference type="ARBA" id="ARBA00023187"/>
    </source>
</evidence>
<evidence type="ECO:0000313" key="12">
    <source>
        <dbReference type="Proteomes" id="UP000007110"/>
    </source>
</evidence>
<keyword evidence="4 8" id="KW-0507">mRNA processing</keyword>
<dbReference type="AlphaFoldDB" id="A0A7M7NT01"/>
<dbReference type="InterPro" id="IPR021715">
    <property type="entry name" value="Slu7_dom"/>
</dbReference>
<dbReference type="OMA" id="YISDAPW"/>
<feature type="compositionally biased region" description="Basic and acidic residues" evidence="9">
    <location>
        <begin position="557"/>
        <end position="581"/>
    </location>
</feature>
<evidence type="ECO:0000256" key="2">
    <source>
        <dbReference type="ARBA" id="ARBA00007203"/>
    </source>
</evidence>
<feature type="compositionally biased region" description="Acidic residues" evidence="9">
    <location>
        <begin position="212"/>
        <end position="221"/>
    </location>
</feature>
<dbReference type="Proteomes" id="UP000007110">
    <property type="component" value="Unassembled WGS sequence"/>
</dbReference>
<comment type="function">
    <text evidence="8">Involved in pre-mRNA splicing.</text>
</comment>
<comment type="similarity">
    <text evidence="2 8">Belongs to the SLU7 family.</text>
</comment>
<comment type="subunit">
    <text evidence="8">Associated with the spliceosome.</text>
</comment>
<dbReference type="GO" id="GO:0000398">
    <property type="term" value="P:mRNA splicing, via spliceosome"/>
    <property type="evidence" value="ECO:0007669"/>
    <property type="project" value="UniProtKB-UniRule"/>
</dbReference>
<feature type="domain" description="Pre-mRNA-splicing factor SLU7" evidence="10">
    <location>
        <begin position="159"/>
        <end position="413"/>
    </location>
</feature>
<accession>A0A7M7NT01</accession>
<feature type="compositionally biased region" description="Acidic residues" evidence="9">
    <location>
        <begin position="534"/>
        <end position="549"/>
    </location>
</feature>
<evidence type="ECO:0000313" key="11">
    <source>
        <dbReference type="EnsemblMetazoa" id="XP_030841267"/>
    </source>
</evidence>
<dbReference type="RefSeq" id="XP_030841267.1">
    <property type="nucleotide sequence ID" value="XM_030985407.1"/>
</dbReference>
<feature type="compositionally biased region" description="Basic residues" evidence="9">
    <location>
        <begin position="491"/>
        <end position="504"/>
    </location>
</feature>
<keyword evidence="5 8" id="KW-0747">Spliceosome</keyword>
<keyword evidence="6 8" id="KW-0508">mRNA splicing</keyword>
<comment type="subcellular location">
    <subcellularLocation>
        <location evidence="1 8">Nucleus</location>
    </subcellularLocation>
</comment>
<dbReference type="RefSeq" id="XP_030841268.1">
    <property type="nucleotide sequence ID" value="XM_030985408.1"/>
</dbReference>
<dbReference type="OrthoDB" id="249612at2759"/>
<dbReference type="GeneID" id="115918625"/>
<evidence type="ECO:0000256" key="7">
    <source>
        <dbReference type="ARBA" id="ARBA00023242"/>
    </source>
</evidence>
<feature type="compositionally biased region" description="Acidic residues" evidence="9">
    <location>
        <begin position="461"/>
        <end position="471"/>
    </location>
</feature>
<sequence length="621" mass="71848">MSSYQGTTLPSVAALSQKTEAPESQGSRREDWRKAKELEEARKAGTAPALVDEEGKDINPHIPQYIATVPWYVGIDKPTLKHQRPQRVVKDVSAISNWYKKGVQEGTLSTKFRKGACENCGSLTHKKKDCVERPRKVGAKFSGEDLAPDEHLQPNLHFDYDGKRDRWNGYNPEEHEAVVEEYAKMEEAKKQLKAKKLQNEMISVDMEKERDSDESDADEDKYADSFDMPGTNFDSKRRITVRNLRIREDTAKYLYNLRPNSAYYDPKTRSMRDNPSRDVGANPDDLKFAGDNFIREGGDTVSMAKAQMFAWDASNRGTDVHLQAEPTKLDLLHKEFGSKKDNFKKSQKETILQRYGGEEHLEAPPKQLLLAQTEEYVEYSRHGTIIKGQEKAPVKSKYEEDVLLSNHFSVWGSFWRDGQWGFRCCYSLVRGSYCTGAAGRMAATEDSVVLPTEPTDALPGIEEEEEEEEEEPVKSMVEQHKEKLNLEKEKKKEKRRKKKRKQKELRKQKEKEEKKKKKKKRRHSSSDSDSSDSSSDDSSEEEEEQEDEEAIRKRKIKEAMKRQEEHEKEVDKLLAMDERKRPYNSLNSYDSVRQPTEEEMEAYRLKRARMEDPMAAFLKPY</sequence>
<evidence type="ECO:0000256" key="5">
    <source>
        <dbReference type="ARBA" id="ARBA00022728"/>
    </source>
</evidence>
<keyword evidence="12" id="KW-1185">Reference proteome</keyword>
<feature type="region of interest" description="Disordered" evidence="9">
    <location>
        <begin position="265"/>
        <end position="284"/>
    </location>
</feature>
<dbReference type="KEGG" id="spu:115918625"/>